<organism evidence="2 3">
    <name type="scientific">Terrimonas rubra</name>
    <dbReference type="NCBI Taxonomy" id="1035890"/>
    <lineage>
        <taxon>Bacteria</taxon>
        <taxon>Pseudomonadati</taxon>
        <taxon>Bacteroidota</taxon>
        <taxon>Chitinophagia</taxon>
        <taxon>Chitinophagales</taxon>
        <taxon>Chitinophagaceae</taxon>
        <taxon>Terrimonas</taxon>
    </lineage>
</organism>
<evidence type="ECO:0000313" key="2">
    <source>
        <dbReference type="EMBL" id="MFD2922006.1"/>
    </source>
</evidence>
<proteinExistence type="predicted"/>
<accession>A0ABW6ABH8</accession>
<protein>
    <submittedName>
        <fullName evidence="2">Uncharacterized protein</fullName>
    </submittedName>
</protein>
<dbReference type="RefSeq" id="WP_386103296.1">
    <property type="nucleotide sequence ID" value="NZ_JBHUOZ010000003.1"/>
</dbReference>
<dbReference type="Proteomes" id="UP001597511">
    <property type="component" value="Unassembled WGS sequence"/>
</dbReference>
<feature type="region of interest" description="Disordered" evidence="1">
    <location>
        <begin position="1"/>
        <end position="33"/>
    </location>
</feature>
<dbReference type="EMBL" id="JBHUOZ010000003">
    <property type="protein sequence ID" value="MFD2922006.1"/>
    <property type="molecule type" value="Genomic_DNA"/>
</dbReference>
<keyword evidence="3" id="KW-1185">Reference proteome</keyword>
<sequence length="62" mass="6940">MKNKIDKRKFNGGHKTAGRKSREEQGLEPVKNTTVQVEPSVIDKCREKYGSLANALRFAAAH</sequence>
<gene>
    <name evidence="2" type="ORF">ACFS6H_19960</name>
</gene>
<feature type="compositionally biased region" description="Basic residues" evidence="1">
    <location>
        <begin position="1"/>
        <end position="19"/>
    </location>
</feature>
<reference evidence="3" key="1">
    <citation type="journal article" date="2019" name="Int. J. Syst. Evol. Microbiol.">
        <title>The Global Catalogue of Microorganisms (GCM) 10K type strain sequencing project: providing services to taxonomists for standard genome sequencing and annotation.</title>
        <authorList>
            <consortium name="The Broad Institute Genomics Platform"/>
            <consortium name="The Broad Institute Genome Sequencing Center for Infectious Disease"/>
            <person name="Wu L."/>
            <person name="Ma J."/>
        </authorList>
    </citation>
    <scope>NUCLEOTIDE SEQUENCE [LARGE SCALE GENOMIC DNA]</scope>
    <source>
        <strain evidence="3">KCTC 23299</strain>
    </source>
</reference>
<comment type="caution">
    <text evidence="2">The sequence shown here is derived from an EMBL/GenBank/DDBJ whole genome shotgun (WGS) entry which is preliminary data.</text>
</comment>
<name>A0ABW6ABH8_9BACT</name>
<evidence type="ECO:0000256" key="1">
    <source>
        <dbReference type="SAM" id="MobiDB-lite"/>
    </source>
</evidence>
<evidence type="ECO:0000313" key="3">
    <source>
        <dbReference type="Proteomes" id="UP001597511"/>
    </source>
</evidence>